<feature type="compositionally biased region" description="Polar residues" evidence="7">
    <location>
        <begin position="529"/>
        <end position="538"/>
    </location>
</feature>
<dbReference type="InterPro" id="IPR003961">
    <property type="entry name" value="FN3_dom"/>
</dbReference>
<feature type="compositionally biased region" description="Polar residues" evidence="7">
    <location>
        <begin position="1426"/>
        <end position="1449"/>
    </location>
</feature>
<feature type="region of interest" description="Disordered" evidence="7">
    <location>
        <begin position="529"/>
        <end position="636"/>
    </location>
</feature>
<dbReference type="PROSITE" id="PS50853">
    <property type="entry name" value="FN3"/>
    <property type="match status" value="1"/>
</dbReference>
<feature type="compositionally biased region" description="Polar residues" evidence="7">
    <location>
        <begin position="1568"/>
        <end position="1580"/>
    </location>
</feature>
<dbReference type="Gene3D" id="2.60.40.10">
    <property type="entry name" value="Immunoglobulins"/>
    <property type="match status" value="1"/>
</dbReference>
<evidence type="ECO:0000313" key="11">
    <source>
        <dbReference type="Proteomes" id="UP001642483"/>
    </source>
</evidence>
<dbReference type="Gene3D" id="3.30.160.60">
    <property type="entry name" value="Classic Zinc Finger"/>
    <property type="match status" value="1"/>
</dbReference>
<dbReference type="SMART" id="SM00060">
    <property type="entry name" value="FN3"/>
    <property type="match status" value="1"/>
</dbReference>
<feature type="region of interest" description="Disordered" evidence="7">
    <location>
        <begin position="1503"/>
        <end position="1548"/>
    </location>
</feature>
<feature type="region of interest" description="Disordered" evidence="7">
    <location>
        <begin position="434"/>
        <end position="480"/>
    </location>
</feature>
<evidence type="ECO:0000256" key="3">
    <source>
        <dbReference type="ARBA" id="ARBA00022771"/>
    </source>
</evidence>
<evidence type="ECO:0000256" key="1">
    <source>
        <dbReference type="ARBA" id="ARBA00022723"/>
    </source>
</evidence>
<organism evidence="10 11">
    <name type="scientific">Clavelina lepadiformis</name>
    <name type="common">Light-bulb sea squirt</name>
    <name type="synonym">Ascidia lepadiformis</name>
    <dbReference type="NCBI Taxonomy" id="159417"/>
    <lineage>
        <taxon>Eukaryota</taxon>
        <taxon>Metazoa</taxon>
        <taxon>Chordata</taxon>
        <taxon>Tunicata</taxon>
        <taxon>Ascidiacea</taxon>
        <taxon>Aplousobranchia</taxon>
        <taxon>Clavelinidae</taxon>
        <taxon>Clavelina</taxon>
    </lineage>
</organism>
<keyword evidence="3 6" id="KW-0863">Zinc-finger</keyword>
<evidence type="ECO:0000256" key="7">
    <source>
        <dbReference type="SAM" id="MobiDB-lite"/>
    </source>
</evidence>
<dbReference type="PANTHER" id="PTHR24388:SF90">
    <property type="entry name" value="C2H2-TYPE DOMAIN-CONTAINING PROTEIN"/>
    <property type="match status" value="1"/>
</dbReference>
<evidence type="ECO:0008006" key="12">
    <source>
        <dbReference type="Google" id="ProtNLM"/>
    </source>
</evidence>
<dbReference type="Proteomes" id="UP001642483">
    <property type="component" value="Unassembled WGS sequence"/>
</dbReference>
<proteinExistence type="predicted"/>
<evidence type="ECO:0000259" key="8">
    <source>
        <dbReference type="PROSITE" id="PS50157"/>
    </source>
</evidence>
<evidence type="ECO:0000256" key="2">
    <source>
        <dbReference type="ARBA" id="ARBA00022737"/>
    </source>
</evidence>
<sequence>MDSILEDRGPYTCPTCSEVFHKFDTFNAHVKGSCSGGSKPFCIVYKGKDENCKNAKHKRLNLTVKDYFYGFRNGTKKYKKGIVKRKFSCYSCGKVLRNNLRFMSHVRHKIENQWKENDNINDFNICNHCYRHYDSPFHLQCHLETVHSTVPAATTCRLCEVNYGDEEMFLSHMKDKHKYNEMPYICKLCSYRSSFYLDITKHFRERHENTSCLLCPFCLAIHHTTNSYLAHVIQHMKKSVRCASCRLQFFTTFDKQAHVRSDHKSVMNATDKRKLPKNIAEYSIHVKVSHHPLLLTKKNISRPLAIPNAIRSSSAPKYVNNGWQLSNRYDELLPMEYRAFVREAKVYVKLAADGRKCSATYCMECKENLGNIALNYDRHYQKEYKCRFQTCSYTSRCYQAVRHHILNMHLKPNVVTAASSASLTTRNAISPEVPTAETSSATDRITRKLSFSSPGQPTSKANKPAIVKTEPPSPKTGKVIVNTMTPRSARKSIFSALNLVSPTGVQKPATRKRTMADIDLLLQNATTNVRPLTPSNDVTGDISGKQRRKQLKPQKLSPNQEESNSPNSKSLTSVALKKTQDQQTSVTRRTVLSPGKREKTSVKRASTNQTEQEPASKKSRRTQSRSTLPSMINPYLFSPNVMNQQLKKNTKETSSNKKFVVKFPSRNAKQKKVSANSEKLLTLKPSNALILQKLGAASSPIKKLSATNSAFSLVPRSSGKQQDFGSNVIFAQNNRGNLVLRPTPLPVSPTQTLEMPLPPKKIKFSEVTKSSFVVSWTPPTDCSVTEYKLIFQGAGLPTSQTLPPAQTSVRLIGLKSNTCYVVRLCSYYKNMHSVFVESYQRTLTLRENKEQDKGEKIDEVIVLDDEDDDVMVTAVISNNSVSNRPKKSNRSEELSCSVSKNVPEFSSKLPVVFAPPETKKPPERLMPAANVVGPRPVKSISPRTDATVKALKTMINLHGTSINPDFSPILKGSMTLSNSDKNAPVMDKAKCSLKDMADSSQDRSNCDVIISDCSEAEENIKVQECTSLSANNADTKVTDPHNDVVLVEVELAGKSTKKHVLTPAPPELGLGNDIRNSKNEKTTGENIAARSTSKVNSSSSDRTDIEIIDMDDKFTTTPLTEVDNETALKPFVVSLETGQISPSIKSVCFEPNLKMTTSETMSAALAKSCCDSSEKVESKNNKTGDESQQAQSSVDNSIETEAPDFTIDSVIAHSVSAHERSQEVQKNTDAIANKKSDAINESRCAHSVTDDIAETQVSVLTKDSIIAASAYDKNQQAQKNNDVKAIKKPNTVDESQHAQSVRDDVIETKAPEFAVDSFITPSTSVHVESQGAQENFDPKANETVALPSTTAICAKQDEDKTSTEPLDVTAECFASAFTKQPDTAKIDCTHLSDEKFLPDDANISENLNSDPSPTTVTSTDTDIIESPTNSIISPKSESSDNASYVTATDESLIGDRSPQADTKIGSGVCDNDPSNTEDKGIYATKATVILNRINVDKYIIHSPLSFDSPSSPDEADKATKVEEDTDNNQSESIKATSPSPTTDQDGTTFYAADFVSDFDLDKPHDVKTLSSTAQRPVSSNEEAKTSGDDSTLTLQDLDDLLLFLKEK</sequence>
<feature type="region of interest" description="Disordered" evidence="7">
    <location>
        <begin position="1175"/>
        <end position="1197"/>
    </location>
</feature>
<keyword evidence="11" id="KW-1185">Reference proteome</keyword>
<name>A0ABP0FPB3_CLALP</name>
<feature type="compositionally biased region" description="Low complexity" evidence="7">
    <location>
        <begin position="553"/>
        <end position="570"/>
    </location>
</feature>
<evidence type="ECO:0000256" key="6">
    <source>
        <dbReference type="PROSITE-ProRule" id="PRU00042"/>
    </source>
</evidence>
<dbReference type="InterPro" id="IPR013783">
    <property type="entry name" value="Ig-like_fold"/>
</dbReference>
<dbReference type="CDD" id="cd00063">
    <property type="entry name" value="FN3"/>
    <property type="match status" value="1"/>
</dbReference>
<dbReference type="InterPro" id="IPR050527">
    <property type="entry name" value="Snail/Krueppel_Znf"/>
</dbReference>
<dbReference type="InterPro" id="IPR036116">
    <property type="entry name" value="FN3_sf"/>
</dbReference>
<feature type="compositionally biased region" description="Polar residues" evidence="7">
    <location>
        <begin position="1527"/>
        <end position="1547"/>
    </location>
</feature>
<evidence type="ECO:0000313" key="10">
    <source>
        <dbReference type="EMBL" id="CAK8681474.1"/>
    </source>
</evidence>
<feature type="domain" description="Fibronectin type-III" evidence="9">
    <location>
        <begin position="758"/>
        <end position="847"/>
    </location>
</feature>
<feature type="compositionally biased region" description="Polar residues" evidence="7">
    <location>
        <begin position="1186"/>
        <end position="1197"/>
    </location>
</feature>
<gene>
    <name evidence="10" type="ORF">CVLEPA_LOCUS11673</name>
</gene>
<dbReference type="PROSITE" id="PS50157">
    <property type="entry name" value="ZINC_FINGER_C2H2_2"/>
    <property type="match status" value="1"/>
</dbReference>
<protein>
    <recommendedName>
        <fullName evidence="12">Fibronectin type-III domain-containing protein</fullName>
    </recommendedName>
</protein>
<dbReference type="SUPFAM" id="SSF49265">
    <property type="entry name" value="Fibronectin type III"/>
    <property type="match status" value="1"/>
</dbReference>
<feature type="domain" description="C2H2-type" evidence="8">
    <location>
        <begin position="11"/>
        <end position="40"/>
    </location>
</feature>
<feature type="compositionally biased region" description="Basic and acidic residues" evidence="7">
    <location>
        <begin position="1175"/>
        <end position="1185"/>
    </location>
</feature>
<feature type="compositionally biased region" description="Polar residues" evidence="7">
    <location>
        <begin position="603"/>
        <end position="613"/>
    </location>
</feature>
<dbReference type="EMBL" id="CAWYQH010000079">
    <property type="protein sequence ID" value="CAK8681474.1"/>
    <property type="molecule type" value="Genomic_DNA"/>
</dbReference>
<feature type="compositionally biased region" description="Low complexity" evidence="7">
    <location>
        <begin position="1409"/>
        <end position="1421"/>
    </location>
</feature>
<dbReference type="PROSITE" id="PS00028">
    <property type="entry name" value="ZINC_FINGER_C2H2_1"/>
    <property type="match status" value="1"/>
</dbReference>
<feature type="compositionally biased region" description="Low complexity" evidence="7">
    <location>
        <begin position="1503"/>
        <end position="1512"/>
    </location>
</feature>
<dbReference type="InterPro" id="IPR013087">
    <property type="entry name" value="Znf_C2H2_type"/>
</dbReference>
<dbReference type="Pfam" id="PF00041">
    <property type="entry name" value="fn3"/>
    <property type="match status" value="1"/>
</dbReference>
<evidence type="ECO:0000259" key="9">
    <source>
        <dbReference type="PROSITE" id="PS50853"/>
    </source>
</evidence>
<feature type="region of interest" description="Disordered" evidence="7">
    <location>
        <begin position="1400"/>
        <end position="1477"/>
    </location>
</feature>
<keyword evidence="2" id="KW-0677">Repeat</keyword>
<evidence type="ECO:0000256" key="5">
    <source>
        <dbReference type="ARBA" id="ARBA00023242"/>
    </source>
</evidence>
<comment type="caution">
    <text evidence="10">The sequence shown here is derived from an EMBL/GenBank/DDBJ whole genome shotgun (WGS) entry which is preliminary data.</text>
</comment>
<feature type="compositionally biased region" description="Polar residues" evidence="7">
    <location>
        <begin position="581"/>
        <end position="590"/>
    </location>
</feature>
<keyword evidence="1" id="KW-0479">Metal-binding</keyword>
<feature type="region of interest" description="Disordered" evidence="7">
    <location>
        <begin position="1566"/>
        <end position="1591"/>
    </location>
</feature>
<feature type="compositionally biased region" description="Polar residues" evidence="7">
    <location>
        <begin position="436"/>
        <end position="461"/>
    </location>
</feature>
<accession>A0ABP0FPB3</accession>
<keyword evidence="5" id="KW-0539">Nucleus</keyword>
<dbReference type="SMART" id="SM00355">
    <property type="entry name" value="ZnF_C2H2"/>
    <property type="match status" value="8"/>
</dbReference>
<keyword evidence="4" id="KW-0862">Zinc</keyword>
<evidence type="ECO:0000256" key="4">
    <source>
        <dbReference type="ARBA" id="ARBA00022833"/>
    </source>
</evidence>
<dbReference type="PANTHER" id="PTHR24388">
    <property type="entry name" value="ZINC FINGER PROTEIN"/>
    <property type="match status" value="1"/>
</dbReference>
<reference evidence="10 11" key="1">
    <citation type="submission" date="2024-02" db="EMBL/GenBank/DDBJ databases">
        <authorList>
            <person name="Daric V."/>
            <person name="Darras S."/>
        </authorList>
    </citation>
    <scope>NUCLEOTIDE SEQUENCE [LARGE SCALE GENOMIC DNA]</scope>
</reference>